<dbReference type="PANTHER" id="PTHR11857">
    <property type="entry name" value="ODORANT BINDING PROTEIN-RELATED"/>
    <property type="match status" value="1"/>
</dbReference>
<gene>
    <name evidence="4" type="primary">LOC108567229</name>
</gene>
<feature type="signal peptide" evidence="2">
    <location>
        <begin position="1"/>
        <end position="17"/>
    </location>
</feature>
<protein>
    <submittedName>
        <fullName evidence="4">Uncharacterized protein LOC108567229</fullName>
    </submittedName>
</protein>
<evidence type="ECO:0000256" key="2">
    <source>
        <dbReference type="SAM" id="SignalP"/>
    </source>
</evidence>
<dbReference type="CDD" id="cd23992">
    <property type="entry name" value="PBP_GOBP"/>
    <property type="match status" value="1"/>
</dbReference>
<dbReference type="RefSeq" id="XP_017783053.1">
    <property type="nucleotide sequence ID" value="XM_017927564.1"/>
</dbReference>
<feature type="chain" id="PRO_5046884645" evidence="2">
    <location>
        <begin position="18"/>
        <end position="131"/>
    </location>
</feature>
<dbReference type="Gene3D" id="1.10.238.20">
    <property type="entry name" value="Pheromone/general odorant binding protein domain"/>
    <property type="match status" value="1"/>
</dbReference>
<keyword evidence="3" id="KW-1185">Reference proteome</keyword>
<reference evidence="4" key="1">
    <citation type="submission" date="2025-08" db="UniProtKB">
        <authorList>
            <consortium name="RefSeq"/>
        </authorList>
    </citation>
    <scope>IDENTIFICATION</scope>
    <source>
        <tissue evidence="4">Whole Larva</tissue>
    </source>
</reference>
<accession>A0ABM1N8A3</accession>
<dbReference type="Proteomes" id="UP000695000">
    <property type="component" value="Unplaced"/>
</dbReference>
<name>A0ABM1N8A3_NICVS</name>
<dbReference type="GeneID" id="108567229"/>
<evidence type="ECO:0000313" key="3">
    <source>
        <dbReference type="Proteomes" id="UP000695000"/>
    </source>
</evidence>
<dbReference type="Pfam" id="PF01395">
    <property type="entry name" value="PBP_GOBP"/>
    <property type="match status" value="1"/>
</dbReference>
<dbReference type="SMART" id="SM00708">
    <property type="entry name" value="PhBP"/>
    <property type="match status" value="1"/>
</dbReference>
<organism evidence="3 4">
    <name type="scientific">Nicrophorus vespilloides</name>
    <name type="common">Boreal carrion beetle</name>
    <dbReference type="NCBI Taxonomy" id="110193"/>
    <lineage>
        <taxon>Eukaryota</taxon>
        <taxon>Metazoa</taxon>
        <taxon>Ecdysozoa</taxon>
        <taxon>Arthropoda</taxon>
        <taxon>Hexapoda</taxon>
        <taxon>Insecta</taxon>
        <taxon>Pterygota</taxon>
        <taxon>Neoptera</taxon>
        <taxon>Endopterygota</taxon>
        <taxon>Coleoptera</taxon>
        <taxon>Polyphaga</taxon>
        <taxon>Staphyliniformia</taxon>
        <taxon>Silphidae</taxon>
        <taxon>Nicrophorinae</taxon>
        <taxon>Nicrophorus</taxon>
    </lineage>
</organism>
<dbReference type="InterPro" id="IPR006170">
    <property type="entry name" value="PBP/GOBP"/>
</dbReference>
<evidence type="ECO:0000256" key="1">
    <source>
        <dbReference type="ARBA" id="ARBA00022729"/>
    </source>
</evidence>
<dbReference type="InterPro" id="IPR036728">
    <property type="entry name" value="PBP_GOBP_sf"/>
</dbReference>
<dbReference type="SUPFAM" id="SSF47565">
    <property type="entry name" value="Insect pheromone/odorant-binding proteins"/>
    <property type="match status" value="1"/>
</dbReference>
<proteinExistence type="predicted"/>
<dbReference type="PROSITE" id="PS51257">
    <property type="entry name" value="PROKAR_LIPOPROTEIN"/>
    <property type="match status" value="1"/>
</dbReference>
<sequence length="131" mass="14970">MKPIIAITFLLLAACSARDYGMSKENVELFKKIQIECAKSFNISDDLLRRSNTVNVPEFKEIGCFPHCAAQKLGIFEGNDYNPDKIRNIILPEKRVMFENVIKKCIVVRGDTACERAYDGYKCYANFAYKN</sequence>
<keyword evidence="1 2" id="KW-0732">Signal</keyword>
<evidence type="ECO:0000313" key="4">
    <source>
        <dbReference type="RefSeq" id="XP_017783053.1"/>
    </source>
</evidence>